<reference evidence="1" key="1">
    <citation type="submission" date="2022-10" db="EMBL/GenBank/DDBJ databases">
        <title>Genome Sequence of Xylaria curta.</title>
        <authorList>
            <person name="Buettner E."/>
        </authorList>
    </citation>
    <scope>NUCLEOTIDE SEQUENCE</scope>
    <source>
        <strain evidence="1">Babe10</strain>
    </source>
</reference>
<organism evidence="1 2">
    <name type="scientific">Xylaria curta</name>
    <dbReference type="NCBI Taxonomy" id="42375"/>
    <lineage>
        <taxon>Eukaryota</taxon>
        <taxon>Fungi</taxon>
        <taxon>Dikarya</taxon>
        <taxon>Ascomycota</taxon>
        <taxon>Pezizomycotina</taxon>
        <taxon>Sordariomycetes</taxon>
        <taxon>Xylariomycetidae</taxon>
        <taxon>Xylariales</taxon>
        <taxon>Xylariaceae</taxon>
        <taxon>Xylaria</taxon>
    </lineage>
</organism>
<evidence type="ECO:0000313" key="1">
    <source>
        <dbReference type="EMBL" id="KAJ2968249.1"/>
    </source>
</evidence>
<comment type="caution">
    <text evidence="1">The sequence shown here is derived from an EMBL/GenBank/DDBJ whole genome shotgun (WGS) entry which is preliminary data.</text>
</comment>
<proteinExistence type="predicted"/>
<keyword evidence="2" id="KW-1185">Reference proteome</keyword>
<protein>
    <submittedName>
        <fullName evidence="1">Uncharacterized protein</fullName>
    </submittedName>
</protein>
<dbReference type="Proteomes" id="UP001143856">
    <property type="component" value="Unassembled WGS sequence"/>
</dbReference>
<name>A0ACC1MN43_9PEZI</name>
<sequence>MAGTSSLDIRGWSPIGDPDFVYHGLLGQVLALLIIELSDRPIIPLDLSNYAVILRRCVGSLYEWANEKGISGDGGKNQKINLAPIKHALRKTEAAIFRFEKWEPYWEQNVLAANGWEPAGLGVRRLDVNNRMSAFETNLLDLEPGGGIPNRTQFKHVVFGPQLWNEYEEAYFPAIMDVVETEDWPLAQKAIDRVARIIDQAASALVKM</sequence>
<dbReference type="EMBL" id="JAPDGR010004385">
    <property type="protein sequence ID" value="KAJ2968249.1"/>
    <property type="molecule type" value="Genomic_DNA"/>
</dbReference>
<accession>A0ACC1MN43</accession>
<gene>
    <name evidence="1" type="ORF">NUW58_g10261</name>
</gene>
<evidence type="ECO:0000313" key="2">
    <source>
        <dbReference type="Proteomes" id="UP001143856"/>
    </source>
</evidence>